<evidence type="ECO:0000313" key="7">
    <source>
        <dbReference type="Proteomes" id="UP000700596"/>
    </source>
</evidence>
<feature type="transmembrane region" description="Helical" evidence="5">
    <location>
        <begin position="234"/>
        <end position="255"/>
    </location>
</feature>
<feature type="transmembrane region" description="Helical" evidence="5">
    <location>
        <begin position="12"/>
        <end position="31"/>
    </location>
</feature>
<keyword evidence="7" id="KW-1185">Reference proteome</keyword>
<evidence type="ECO:0000313" key="6">
    <source>
        <dbReference type="EMBL" id="KAH7128655.1"/>
    </source>
</evidence>
<accession>A0A9P9DYB0</accession>
<comment type="caution">
    <text evidence="6">The sequence shown here is derived from an EMBL/GenBank/DDBJ whole genome shotgun (WGS) entry which is preliminary data.</text>
</comment>
<protein>
    <submittedName>
        <fullName evidence="6">RTA1 like protein-domain-containing protein</fullName>
    </submittedName>
</protein>
<dbReference type="Pfam" id="PF04479">
    <property type="entry name" value="RTA1"/>
    <property type="match status" value="1"/>
</dbReference>
<proteinExistence type="predicted"/>
<evidence type="ECO:0000256" key="4">
    <source>
        <dbReference type="ARBA" id="ARBA00023136"/>
    </source>
</evidence>
<gene>
    <name evidence="6" type="ORF">B0J11DRAFT_275887</name>
</gene>
<dbReference type="EMBL" id="JAGMWT010000005">
    <property type="protein sequence ID" value="KAH7128655.1"/>
    <property type="molecule type" value="Genomic_DNA"/>
</dbReference>
<sequence>MAESEESLYHYIPSKIGGIVGAIVFIILLAVHTWRLIRTRSWFCIPFVIGAAFEALGYATRAYGHSHPTELNPVIVQTLLILLAPILFAASVYMFLGRIIRASGESSLSMIRPTLLTKVFVGGDIVCFLVQALGAGILTNAKDKKALDLGKYIILGGLLLQLFLVAFFVVVAAVFHVRMGKTGAGQRAAMRWNWKKYLIMLYVVSLIITLRNIFRVVEYWLGEGNYLLVNEWPLYVFDALPMAIVLVICITWYVGDVLAKLLRGSSAETYIMMPGDQSHQGSNTSYQHGNTGYQHGNTGYQHGNTGYQHGNTGYQHGNTGWQPSNPIR</sequence>
<keyword evidence="4 5" id="KW-0472">Membrane</keyword>
<feature type="transmembrane region" description="Helical" evidence="5">
    <location>
        <begin position="116"/>
        <end position="140"/>
    </location>
</feature>
<dbReference type="GO" id="GO:0016020">
    <property type="term" value="C:membrane"/>
    <property type="evidence" value="ECO:0007669"/>
    <property type="project" value="UniProtKB-SubCell"/>
</dbReference>
<feature type="transmembrane region" description="Helical" evidence="5">
    <location>
        <begin position="152"/>
        <end position="177"/>
    </location>
</feature>
<comment type="subcellular location">
    <subcellularLocation>
        <location evidence="1">Membrane</location>
        <topology evidence="1">Multi-pass membrane protein</topology>
    </subcellularLocation>
</comment>
<name>A0A9P9DYB0_9PLEO</name>
<reference evidence="6" key="1">
    <citation type="journal article" date="2021" name="Nat. Commun.">
        <title>Genetic determinants of endophytism in the Arabidopsis root mycobiome.</title>
        <authorList>
            <person name="Mesny F."/>
            <person name="Miyauchi S."/>
            <person name="Thiergart T."/>
            <person name="Pickel B."/>
            <person name="Atanasova L."/>
            <person name="Karlsson M."/>
            <person name="Huettel B."/>
            <person name="Barry K.W."/>
            <person name="Haridas S."/>
            <person name="Chen C."/>
            <person name="Bauer D."/>
            <person name="Andreopoulos W."/>
            <person name="Pangilinan J."/>
            <person name="LaButti K."/>
            <person name="Riley R."/>
            <person name="Lipzen A."/>
            <person name="Clum A."/>
            <person name="Drula E."/>
            <person name="Henrissat B."/>
            <person name="Kohler A."/>
            <person name="Grigoriev I.V."/>
            <person name="Martin F.M."/>
            <person name="Hacquard S."/>
        </authorList>
    </citation>
    <scope>NUCLEOTIDE SEQUENCE</scope>
    <source>
        <strain evidence="6">MPI-CAGE-CH-0243</strain>
    </source>
</reference>
<dbReference type="InterPro" id="IPR007568">
    <property type="entry name" value="RTA1"/>
</dbReference>
<feature type="transmembrane region" description="Helical" evidence="5">
    <location>
        <begin position="43"/>
        <end position="63"/>
    </location>
</feature>
<evidence type="ECO:0000256" key="1">
    <source>
        <dbReference type="ARBA" id="ARBA00004141"/>
    </source>
</evidence>
<feature type="transmembrane region" description="Helical" evidence="5">
    <location>
        <begin position="197"/>
        <end position="214"/>
    </location>
</feature>
<evidence type="ECO:0000256" key="2">
    <source>
        <dbReference type="ARBA" id="ARBA00022692"/>
    </source>
</evidence>
<keyword evidence="3 5" id="KW-1133">Transmembrane helix</keyword>
<feature type="transmembrane region" description="Helical" evidence="5">
    <location>
        <begin position="75"/>
        <end position="96"/>
    </location>
</feature>
<dbReference type="OrthoDB" id="3358017at2759"/>
<keyword evidence="2 5" id="KW-0812">Transmembrane</keyword>
<dbReference type="PANTHER" id="PTHR31465:SF1">
    <property type="entry name" value="PROTEIN RTA1-RELATED"/>
    <property type="match status" value="1"/>
</dbReference>
<dbReference type="Proteomes" id="UP000700596">
    <property type="component" value="Unassembled WGS sequence"/>
</dbReference>
<dbReference type="AlphaFoldDB" id="A0A9P9DYB0"/>
<organism evidence="6 7">
    <name type="scientific">Dendryphion nanum</name>
    <dbReference type="NCBI Taxonomy" id="256645"/>
    <lineage>
        <taxon>Eukaryota</taxon>
        <taxon>Fungi</taxon>
        <taxon>Dikarya</taxon>
        <taxon>Ascomycota</taxon>
        <taxon>Pezizomycotina</taxon>
        <taxon>Dothideomycetes</taxon>
        <taxon>Pleosporomycetidae</taxon>
        <taxon>Pleosporales</taxon>
        <taxon>Torulaceae</taxon>
        <taxon>Dendryphion</taxon>
    </lineage>
</organism>
<dbReference type="PANTHER" id="PTHR31465">
    <property type="entry name" value="PROTEIN RTA1-RELATED"/>
    <property type="match status" value="1"/>
</dbReference>
<evidence type="ECO:0000256" key="3">
    <source>
        <dbReference type="ARBA" id="ARBA00022989"/>
    </source>
</evidence>
<evidence type="ECO:0000256" key="5">
    <source>
        <dbReference type="SAM" id="Phobius"/>
    </source>
</evidence>